<evidence type="ECO:0000256" key="1">
    <source>
        <dbReference type="ARBA" id="ARBA00004141"/>
    </source>
</evidence>
<keyword evidence="3 6" id="KW-0812">Transmembrane</keyword>
<dbReference type="InterPro" id="IPR050638">
    <property type="entry name" value="AA-Vitamin_Transporters"/>
</dbReference>
<dbReference type="GO" id="GO:0016020">
    <property type="term" value="C:membrane"/>
    <property type="evidence" value="ECO:0007669"/>
    <property type="project" value="UniProtKB-SubCell"/>
</dbReference>
<keyword evidence="5 6" id="KW-0472">Membrane</keyword>
<keyword evidence="9" id="KW-1185">Reference proteome</keyword>
<reference evidence="8 9" key="1">
    <citation type="submission" date="2007-08" db="EMBL/GenBank/DDBJ databases">
        <title>Complete sequence of Roseiflexus castenholzii DSM 13941.</title>
        <authorList>
            <consortium name="US DOE Joint Genome Institute"/>
            <person name="Copeland A."/>
            <person name="Lucas S."/>
            <person name="Lapidus A."/>
            <person name="Barry K."/>
            <person name="Glavina del Rio T."/>
            <person name="Dalin E."/>
            <person name="Tice H."/>
            <person name="Pitluck S."/>
            <person name="Thompson L.S."/>
            <person name="Brettin T."/>
            <person name="Bruce D."/>
            <person name="Detter J.C."/>
            <person name="Han C."/>
            <person name="Tapia R."/>
            <person name="Schmutz J."/>
            <person name="Larimer F."/>
            <person name="Land M."/>
            <person name="Hauser L."/>
            <person name="Kyrpides N."/>
            <person name="Mikhailova N."/>
            <person name="Bryant D.A."/>
            <person name="Hanada S."/>
            <person name="Tsukatani Y."/>
            <person name="Richardson P."/>
        </authorList>
    </citation>
    <scope>NUCLEOTIDE SEQUENCE [LARGE SCALE GENOMIC DNA]</scope>
    <source>
        <strain evidence="9">DSM 13941 / HLO8</strain>
    </source>
</reference>
<dbReference type="RefSeq" id="WP_012119293.1">
    <property type="nucleotide sequence ID" value="NC_009767.1"/>
</dbReference>
<feature type="transmembrane region" description="Helical" evidence="6">
    <location>
        <begin position="127"/>
        <end position="146"/>
    </location>
</feature>
<organism evidence="8 9">
    <name type="scientific">Roseiflexus castenholzii (strain DSM 13941 / HLO8)</name>
    <dbReference type="NCBI Taxonomy" id="383372"/>
    <lineage>
        <taxon>Bacteria</taxon>
        <taxon>Bacillati</taxon>
        <taxon>Chloroflexota</taxon>
        <taxon>Chloroflexia</taxon>
        <taxon>Chloroflexales</taxon>
        <taxon>Roseiflexineae</taxon>
        <taxon>Roseiflexaceae</taxon>
        <taxon>Roseiflexus</taxon>
    </lineage>
</organism>
<sequence>MQPHARTGYALSALAAVVWASTAPGLSYLITRYAIPGLTLALWRDLLIAVVCAGGLLAFRPALLRIGTRAIVQLALTGMISIGMYHALWLWSVTLNGAAIAVVLIYTYPVFVALGAWLLFREQITKAHIVALALALAGCALVVRAYDPAILRISWTGAVIGLLTALTHTVYVLIGQRNAPSISPWTTLAYTMIFGALTLVALALAADYLAPSTRSYLWSIEAPSAWVILAMIAVGPTLGGYALFTQSLRYIPGKVAGLISVIEAPVAALIAVTLLGERLELLQVVGIVLILVAVVLPRFAARVQQTATLVASRG</sequence>
<evidence type="ECO:0000256" key="6">
    <source>
        <dbReference type="SAM" id="Phobius"/>
    </source>
</evidence>
<dbReference type="SUPFAM" id="SSF103481">
    <property type="entry name" value="Multidrug resistance efflux transporter EmrE"/>
    <property type="match status" value="2"/>
</dbReference>
<keyword evidence="4 6" id="KW-1133">Transmembrane helix</keyword>
<dbReference type="eggNOG" id="COG0697">
    <property type="taxonomic scope" value="Bacteria"/>
</dbReference>
<name>A7NHB6_ROSCS</name>
<dbReference type="Proteomes" id="UP000000263">
    <property type="component" value="Chromosome"/>
</dbReference>
<evidence type="ECO:0000259" key="7">
    <source>
        <dbReference type="Pfam" id="PF00892"/>
    </source>
</evidence>
<accession>A7NHB6</accession>
<comment type="similarity">
    <text evidence="2">Belongs to the EamA transporter family.</text>
</comment>
<evidence type="ECO:0000313" key="8">
    <source>
        <dbReference type="EMBL" id="ABU56863.1"/>
    </source>
</evidence>
<feature type="transmembrane region" description="Helical" evidence="6">
    <location>
        <begin position="152"/>
        <end position="173"/>
    </location>
</feature>
<feature type="transmembrane region" description="Helical" evidence="6">
    <location>
        <begin position="225"/>
        <end position="244"/>
    </location>
</feature>
<dbReference type="AlphaFoldDB" id="A7NHB6"/>
<feature type="domain" description="EamA" evidence="7">
    <location>
        <begin position="156"/>
        <end position="296"/>
    </location>
</feature>
<evidence type="ECO:0000256" key="4">
    <source>
        <dbReference type="ARBA" id="ARBA00022989"/>
    </source>
</evidence>
<dbReference type="PANTHER" id="PTHR32322:SF2">
    <property type="entry name" value="EAMA DOMAIN-CONTAINING PROTEIN"/>
    <property type="match status" value="1"/>
</dbReference>
<feature type="transmembrane region" description="Helical" evidence="6">
    <location>
        <begin position="71"/>
        <end position="91"/>
    </location>
</feature>
<dbReference type="PANTHER" id="PTHR32322">
    <property type="entry name" value="INNER MEMBRANE TRANSPORTER"/>
    <property type="match status" value="1"/>
</dbReference>
<feature type="domain" description="EamA" evidence="7">
    <location>
        <begin position="7"/>
        <end position="143"/>
    </location>
</feature>
<evidence type="ECO:0000313" key="9">
    <source>
        <dbReference type="Proteomes" id="UP000000263"/>
    </source>
</evidence>
<feature type="transmembrane region" description="Helical" evidence="6">
    <location>
        <begin position="41"/>
        <end position="59"/>
    </location>
</feature>
<protein>
    <recommendedName>
        <fullName evidence="7">EamA domain-containing protein</fullName>
    </recommendedName>
</protein>
<feature type="transmembrane region" description="Helical" evidence="6">
    <location>
        <begin position="185"/>
        <end position="205"/>
    </location>
</feature>
<dbReference type="KEGG" id="rca:Rcas_0742"/>
<dbReference type="OrthoDB" id="5470190at2"/>
<dbReference type="InterPro" id="IPR037185">
    <property type="entry name" value="EmrE-like"/>
</dbReference>
<dbReference type="InterPro" id="IPR000620">
    <property type="entry name" value="EamA_dom"/>
</dbReference>
<gene>
    <name evidence="8" type="ordered locus">Rcas_0742</name>
</gene>
<comment type="subcellular location">
    <subcellularLocation>
        <location evidence="1">Membrane</location>
        <topology evidence="1">Multi-pass membrane protein</topology>
    </subcellularLocation>
</comment>
<feature type="transmembrane region" description="Helical" evidence="6">
    <location>
        <begin position="97"/>
        <end position="120"/>
    </location>
</feature>
<feature type="transmembrane region" description="Helical" evidence="6">
    <location>
        <begin position="281"/>
        <end position="300"/>
    </location>
</feature>
<proteinExistence type="inferred from homology"/>
<dbReference type="HOGENOM" id="CLU_033863_9_1_0"/>
<evidence type="ECO:0000256" key="3">
    <source>
        <dbReference type="ARBA" id="ARBA00022692"/>
    </source>
</evidence>
<dbReference type="Pfam" id="PF00892">
    <property type="entry name" value="EamA"/>
    <property type="match status" value="2"/>
</dbReference>
<evidence type="ECO:0000256" key="5">
    <source>
        <dbReference type="ARBA" id="ARBA00023136"/>
    </source>
</evidence>
<feature type="transmembrane region" description="Helical" evidence="6">
    <location>
        <begin position="256"/>
        <end position="275"/>
    </location>
</feature>
<evidence type="ECO:0000256" key="2">
    <source>
        <dbReference type="ARBA" id="ARBA00007362"/>
    </source>
</evidence>
<dbReference type="EMBL" id="CP000804">
    <property type="protein sequence ID" value="ABU56863.1"/>
    <property type="molecule type" value="Genomic_DNA"/>
</dbReference>